<accession>A0A4S2LQA5</accession>
<evidence type="ECO:0000313" key="2">
    <source>
        <dbReference type="Proteomes" id="UP000308267"/>
    </source>
</evidence>
<name>A0A4S2LQA5_OPIFE</name>
<gene>
    <name evidence="1" type="ORF">CRM22_005618</name>
</gene>
<organism evidence="1 2">
    <name type="scientific">Opisthorchis felineus</name>
    <dbReference type="NCBI Taxonomy" id="147828"/>
    <lineage>
        <taxon>Eukaryota</taxon>
        <taxon>Metazoa</taxon>
        <taxon>Spiralia</taxon>
        <taxon>Lophotrochozoa</taxon>
        <taxon>Platyhelminthes</taxon>
        <taxon>Trematoda</taxon>
        <taxon>Digenea</taxon>
        <taxon>Opisthorchiida</taxon>
        <taxon>Opisthorchiata</taxon>
        <taxon>Opisthorchiidae</taxon>
        <taxon>Opisthorchis</taxon>
    </lineage>
</organism>
<proteinExistence type="predicted"/>
<sequence>MPVHPSLWIQCPVVSVQKKLRRIRYQLNMLLVSHLEAAKLLPGLRKSHHQWEQPFRESLSFNPTYDLCWAVDESLKTRVRLEFYFPMSVRISLSNSLCQVHF</sequence>
<dbReference type="AlphaFoldDB" id="A0A4S2LQA5"/>
<protein>
    <submittedName>
        <fullName evidence="1">Uncharacterized protein</fullName>
    </submittedName>
</protein>
<keyword evidence="2" id="KW-1185">Reference proteome</keyword>
<reference evidence="1 2" key="1">
    <citation type="journal article" date="2019" name="BMC Genomics">
        <title>New insights from Opisthorchis felineus genome: update on genomics of the epidemiologically important liver flukes.</title>
        <authorList>
            <person name="Ershov N.I."/>
            <person name="Mordvinov V.A."/>
            <person name="Prokhortchouk E.B."/>
            <person name="Pakharukova M.Y."/>
            <person name="Gunbin K.V."/>
            <person name="Ustyantsev K."/>
            <person name="Genaev M.A."/>
            <person name="Blinov A.G."/>
            <person name="Mazur A."/>
            <person name="Boulygina E."/>
            <person name="Tsygankova S."/>
            <person name="Khrameeva E."/>
            <person name="Chekanov N."/>
            <person name="Fan G."/>
            <person name="Xiao A."/>
            <person name="Zhang H."/>
            <person name="Xu X."/>
            <person name="Yang H."/>
            <person name="Solovyev V."/>
            <person name="Lee S.M."/>
            <person name="Liu X."/>
            <person name="Afonnikov D.A."/>
            <person name="Skryabin K.G."/>
        </authorList>
    </citation>
    <scope>NUCLEOTIDE SEQUENCE [LARGE SCALE GENOMIC DNA]</scope>
    <source>
        <strain evidence="1">AK-0245</strain>
        <tissue evidence="1">Whole organism</tissue>
    </source>
</reference>
<evidence type="ECO:0000313" key="1">
    <source>
        <dbReference type="EMBL" id="TGZ65915.1"/>
    </source>
</evidence>
<comment type="caution">
    <text evidence="1">The sequence shown here is derived from an EMBL/GenBank/DDBJ whole genome shotgun (WGS) entry which is preliminary data.</text>
</comment>
<dbReference type="EMBL" id="SJOL01006473">
    <property type="protein sequence ID" value="TGZ65915.1"/>
    <property type="molecule type" value="Genomic_DNA"/>
</dbReference>
<dbReference type="Proteomes" id="UP000308267">
    <property type="component" value="Unassembled WGS sequence"/>
</dbReference>